<dbReference type="InterPro" id="IPR003280">
    <property type="entry name" value="2pore_dom_K_chnl"/>
</dbReference>
<feature type="domain" description="Potassium channel" evidence="18">
    <location>
        <begin position="81"/>
        <end position="141"/>
    </location>
</feature>
<evidence type="ECO:0000256" key="17">
    <source>
        <dbReference type="SAM" id="Phobius"/>
    </source>
</evidence>
<keyword evidence="3 16" id="KW-0813">Transport</keyword>
<sequence length="371" mass="41440">HYGRVSLDLVRLCLLLGFIILYMCLGAAVFSVLEREAEMEAHGRWDGRLAQFAEETRVDVCEIRSFLREYEEASFAGVQMEPRRARWDFSGAFYFVATIISTIGFGMTAPSTFAGKVFLLFYGLFGCSATILFFNMFLERVISLMTLMMQWSHRNRQQKKWQGTGVEERGRNEEDGEVEWRPSLYSVALILGATSLVVTCGAASFYSVMEDWGYLESLYFCFVTFSTMGFGDLVSGQKESYAAGWAYHLANSLLLILGVCCTYSVFNVNSVAIKHMVNWILDVAGRLRCPSSLPAEVERTDGLDCCCPPRARGDGEATTRHTPTRWSLNMATFARPSASKDRCQCSSSAVEAGIGAIAMLHNCLQETSIKQ</sequence>
<feature type="domain" description="Potassium channel" evidence="18">
    <location>
        <begin position="196"/>
        <end position="268"/>
    </location>
</feature>
<feature type="transmembrane region" description="Helical" evidence="17">
    <location>
        <begin position="119"/>
        <end position="138"/>
    </location>
</feature>
<dbReference type="GO" id="GO:0015271">
    <property type="term" value="F:outward rectifier potassium channel activity"/>
    <property type="evidence" value="ECO:0007669"/>
    <property type="project" value="TreeGrafter"/>
</dbReference>
<evidence type="ECO:0000256" key="10">
    <source>
        <dbReference type="ARBA" id="ARBA00022958"/>
    </source>
</evidence>
<keyword evidence="6 16" id="KW-0812">Transmembrane</keyword>
<evidence type="ECO:0000256" key="9">
    <source>
        <dbReference type="ARBA" id="ARBA00022882"/>
    </source>
</evidence>
<evidence type="ECO:0000256" key="6">
    <source>
        <dbReference type="ARBA" id="ARBA00022692"/>
    </source>
</evidence>
<dbReference type="PRINTS" id="PR01588">
    <property type="entry name" value="THIKCHANNEL"/>
</dbReference>
<dbReference type="GO" id="GO:0030322">
    <property type="term" value="P:stabilization of membrane potential"/>
    <property type="evidence" value="ECO:0007669"/>
    <property type="project" value="TreeGrafter"/>
</dbReference>
<keyword evidence="10" id="KW-0630">Potassium</keyword>
<reference evidence="19 20" key="1">
    <citation type="submission" date="2020-06" db="EMBL/GenBank/DDBJ databases">
        <authorList>
            <consortium name="Wellcome Sanger Institute Data Sharing"/>
        </authorList>
    </citation>
    <scope>NUCLEOTIDE SEQUENCE [LARGE SCALE GENOMIC DNA]</scope>
</reference>
<evidence type="ECO:0000256" key="12">
    <source>
        <dbReference type="ARBA" id="ARBA00023065"/>
    </source>
</evidence>
<evidence type="ECO:0000256" key="14">
    <source>
        <dbReference type="ARBA" id="ARBA00023303"/>
    </source>
</evidence>
<keyword evidence="4" id="KW-1003">Cell membrane</keyword>
<organism evidence="19 20">
    <name type="scientific">Denticeps clupeoides</name>
    <name type="common">denticle herring</name>
    <dbReference type="NCBI Taxonomy" id="299321"/>
    <lineage>
        <taxon>Eukaryota</taxon>
        <taxon>Metazoa</taxon>
        <taxon>Chordata</taxon>
        <taxon>Craniata</taxon>
        <taxon>Vertebrata</taxon>
        <taxon>Euteleostomi</taxon>
        <taxon>Actinopterygii</taxon>
        <taxon>Neopterygii</taxon>
        <taxon>Teleostei</taxon>
        <taxon>Clupei</taxon>
        <taxon>Clupeiformes</taxon>
        <taxon>Denticipitoidei</taxon>
        <taxon>Denticipitidae</taxon>
        <taxon>Denticeps</taxon>
    </lineage>
</organism>
<keyword evidence="8" id="KW-0631">Potassium channel</keyword>
<keyword evidence="7" id="KW-0479">Metal-binding</keyword>
<evidence type="ECO:0000256" key="3">
    <source>
        <dbReference type="ARBA" id="ARBA00022448"/>
    </source>
</evidence>
<dbReference type="Pfam" id="PF07885">
    <property type="entry name" value="Ion_trans_2"/>
    <property type="match status" value="2"/>
</dbReference>
<dbReference type="PANTHER" id="PTHR11003">
    <property type="entry name" value="POTASSIUM CHANNEL, SUBFAMILY K"/>
    <property type="match status" value="1"/>
</dbReference>
<evidence type="ECO:0000259" key="18">
    <source>
        <dbReference type="Pfam" id="PF07885"/>
    </source>
</evidence>
<evidence type="ECO:0000256" key="7">
    <source>
        <dbReference type="ARBA" id="ARBA00022723"/>
    </source>
</evidence>
<evidence type="ECO:0000256" key="11">
    <source>
        <dbReference type="ARBA" id="ARBA00022989"/>
    </source>
</evidence>
<dbReference type="InterPro" id="IPR005410">
    <property type="entry name" value="2pore_dom_K_chnl_THIK"/>
</dbReference>
<comment type="catalytic activity">
    <reaction evidence="15">
        <text>K(+)(in) = K(+)(out)</text>
        <dbReference type="Rhea" id="RHEA:29463"/>
        <dbReference type="ChEBI" id="CHEBI:29103"/>
    </reaction>
</comment>
<feature type="transmembrane region" description="Helical" evidence="17">
    <location>
        <begin position="12"/>
        <end position="33"/>
    </location>
</feature>
<reference evidence="19" key="2">
    <citation type="submission" date="2025-08" db="UniProtKB">
        <authorList>
            <consortium name="Ensembl"/>
        </authorList>
    </citation>
    <scope>IDENTIFICATION</scope>
</reference>
<dbReference type="InterPro" id="IPR013099">
    <property type="entry name" value="K_chnl_dom"/>
</dbReference>
<dbReference type="Proteomes" id="UP000694580">
    <property type="component" value="Chromosome 19"/>
</dbReference>
<evidence type="ECO:0000256" key="1">
    <source>
        <dbReference type="ARBA" id="ARBA00004651"/>
    </source>
</evidence>
<evidence type="ECO:0000256" key="2">
    <source>
        <dbReference type="ARBA" id="ARBA00006666"/>
    </source>
</evidence>
<dbReference type="PANTHER" id="PTHR11003:SF10">
    <property type="entry name" value="POTASSIUM CHANNEL DOMAIN-CONTAINING PROTEIN"/>
    <property type="match status" value="1"/>
</dbReference>
<evidence type="ECO:0000313" key="20">
    <source>
        <dbReference type="Proteomes" id="UP000694580"/>
    </source>
</evidence>
<comment type="subcellular location">
    <subcellularLocation>
        <location evidence="1">Cell membrane</location>
        <topology evidence="1">Multi-pass membrane protein</topology>
    </subcellularLocation>
</comment>
<keyword evidence="11 17" id="KW-1133">Transmembrane helix</keyword>
<keyword evidence="5" id="KW-0633">Potassium transport</keyword>
<proteinExistence type="inferred from homology"/>
<evidence type="ECO:0000256" key="16">
    <source>
        <dbReference type="RuleBase" id="RU003857"/>
    </source>
</evidence>
<keyword evidence="13 17" id="KW-0472">Membrane</keyword>
<accession>A0AAY4CWY3</accession>
<feature type="transmembrane region" description="Helical" evidence="17">
    <location>
        <begin position="184"/>
        <end position="206"/>
    </location>
</feature>
<dbReference type="GO" id="GO:0034702">
    <property type="term" value="C:monoatomic ion channel complex"/>
    <property type="evidence" value="ECO:0007669"/>
    <property type="project" value="UniProtKB-KW"/>
</dbReference>
<dbReference type="GeneTree" id="ENSGT00940000166868"/>
<dbReference type="Gene3D" id="1.10.287.70">
    <property type="match status" value="1"/>
</dbReference>
<name>A0AAY4CWY3_9TELE</name>
<keyword evidence="9" id="KW-0851">Voltage-gated channel</keyword>
<feature type="transmembrane region" description="Helical" evidence="17">
    <location>
        <begin position="245"/>
        <end position="266"/>
    </location>
</feature>
<dbReference type="SUPFAM" id="SSF81324">
    <property type="entry name" value="Voltage-gated potassium channels"/>
    <property type="match status" value="2"/>
</dbReference>
<protein>
    <recommendedName>
        <fullName evidence="18">Potassium channel domain-containing protein</fullName>
    </recommendedName>
</protein>
<dbReference type="Ensembl" id="ENSDCDT00010047360.1">
    <property type="protein sequence ID" value="ENSDCDP00010037770.1"/>
    <property type="gene ID" value="ENSDCDG00010024558.1"/>
</dbReference>
<keyword evidence="14 16" id="KW-0407">Ion channel</keyword>
<dbReference type="GO" id="GO:0022841">
    <property type="term" value="F:potassium ion leak channel activity"/>
    <property type="evidence" value="ECO:0007669"/>
    <property type="project" value="TreeGrafter"/>
</dbReference>
<evidence type="ECO:0000313" key="19">
    <source>
        <dbReference type="Ensembl" id="ENSDCDP00010037770.1"/>
    </source>
</evidence>
<evidence type="ECO:0000256" key="15">
    <source>
        <dbReference type="ARBA" id="ARBA00034430"/>
    </source>
</evidence>
<dbReference type="PRINTS" id="PR01333">
    <property type="entry name" value="2POREKCHANEL"/>
</dbReference>
<evidence type="ECO:0000256" key="13">
    <source>
        <dbReference type="ARBA" id="ARBA00023136"/>
    </source>
</evidence>
<feature type="transmembrane region" description="Helical" evidence="17">
    <location>
        <begin position="92"/>
        <end position="113"/>
    </location>
</feature>
<evidence type="ECO:0000256" key="5">
    <source>
        <dbReference type="ARBA" id="ARBA00022538"/>
    </source>
</evidence>
<dbReference type="GO" id="GO:0005886">
    <property type="term" value="C:plasma membrane"/>
    <property type="evidence" value="ECO:0007669"/>
    <property type="project" value="UniProtKB-SubCell"/>
</dbReference>
<comment type="similarity">
    <text evidence="2 16">Belongs to the two pore domain potassium channel (TC 1.A.1.8) family.</text>
</comment>
<gene>
    <name evidence="19" type="primary">si:ch211-261a10.5</name>
</gene>
<reference evidence="19" key="3">
    <citation type="submission" date="2025-09" db="UniProtKB">
        <authorList>
            <consortium name="Ensembl"/>
        </authorList>
    </citation>
    <scope>IDENTIFICATION</scope>
</reference>
<evidence type="ECO:0000256" key="8">
    <source>
        <dbReference type="ARBA" id="ARBA00022826"/>
    </source>
</evidence>
<keyword evidence="12 16" id="KW-0406">Ion transport</keyword>
<evidence type="ECO:0000256" key="4">
    <source>
        <dbReference type="ARBA" id="ARBA00022475"/>
    </source>
</evidence>
<dbReference type="AlphaFoldDB" id="A0AAY4CWY3"/>
<keyword evidence="20" id="KW-1185">Reference proteome</keyword>
<dbReference type="GO" id="GO:0046872">
    <property type="term" value="F:metal ion binding"/>
    <property type="evidence" value="ECO:0007669"/>
    <property type="project" value="UniProtKB-KW"/>
</dbReference>